<keyword evidence="1" id="KW-0378">Hydrolase</keyword>
<dbReference type="EMBL" id="SUMF01000008">
    <property type="protein sequence ID" value="TJZ73851.1"/>
    <property type="molecule type" value="Genomic_DNA"/>
</dbReference>
<sequence length="145" mass="15947">MAVINPKMFEPLWRWFMDLPHCKVLGIEYVGAEEGVVELRLPYSEAIVGNPETGVVHGGAVTTLIDTASGTCIYTLLEETEAVATLDLRIDYLRPALPGEAIICRAECYRLTEQIAFTRAVAYQSEREIAHGVGTFMRTRVGSGA</sequence>
<protein>
    <submittedName>
        <fullName evidence="3">PaaI family thioesterase</fullName>
    </submittedName>
</protein>
<dbReference type="InterPro" id="IPR003736">
    <property type="entry name" value="PAAI_dom"/>
</dbReference>
<gene>
    <name evidence="3" type="ORF">FAZ21_09535</name>
</gene>
<dbReference type="GO" id="GO:0005829">
    <property type="term" value="C:cytosol"/>
    <property type="evidence" value="ECO:0007669"/>
    <property type="project" value="TreeGrafter"/>
</dbReference>
<accession>A0A4U0PYX5</accession>
<dbReference type="AlphaFoldDB" id="A0A4U0PYX5"/>
<dbReference type="OrthoDB" id="9813158at2"/>
<organism evidence="3 4">
    <name type="scientific">Chitiniphilus eburneus</name>
    <dbReference type="NCBI Taxonomy" id="2571148"/>
    <lineage>
        <taxon>Bacteria</taxon>
        <taxon>Pseudomonadati</taxon>
        <taxon>Pseudomonadota</taxon>
        <taxon>Betaproteobacteria</taxon>
        <taxon>Neisseriales</taxon>
        <taxon>Chitinibacteraceae</taxon>
        <taxon>Chitiniphilus</taxon>
    </lineage>
</organism>
<evidence type="ECO:0000313" key="4">
    <source>
        <dbReference type="Proteomes" id="UP000310016"/>
    </source>
</evidence>
<keyword evidence="4" id="KW-1185">Reference proteome</keyword>
<proteinExistence type="predicted"/>
<dbReference type="Proteomes" id="UP000310016">
    <property type="component" value="Unassembled WGS sequence"/>
</dbReference>
<dbReference type="InterPro" id="IPR006683">
    <property type="entry name" value="Thioestr_dom"/>
</dbReference>
<name>A0A4U0PYX5_9NEIS</name>
<dbReference type="Pfam" id="PF03061">
    <property type="entry name" value="4HBT"/>
    <property type="match status" value="1"/>
</dbReference>
<dbReference type="GO" id="GO:0061522">
    <property type="term" value="F:1,4-dihydroxy-2-naphthoyl-CoA thioesterase activity"/>
    <property type="evidence" value="ECO:0007669"/>
    <property type="project" value="TreeGrafter"/>
</dbReference>
<feature type="domain" description="Thioesterase" evidence="2">
    <location>
        <begin position="54"/>
        <end position="127"/>
    </location>
</feature>
<evidence type="ECO:0000256" key="1">
    <source>
        <dbReference type="ARBA" id="ARBA00022801"/>
    </source>
</evidence>
<dbReference type="RefSeq" id="WP_136773213.1">
    <property type="nucleotide sequence ID" value="NZ_CP156074.1"/>
</dbReference>
<dbReference type="InterPro" id="IPR029069">
    <property type="entry name" value="HotDog_dom_sf"/>
</dbReference>
<dbReference type="PANTHER" id="PTHR43240:SF7">
    <property type="entry name" value="BLR7284 PROTEIN"/>
    <property type="match status" value="1"/>
</dbReference>
<reference evidence="3 4" key="1">
    <citation type="submission" date="2019-04" db="EMBL/GenBank/DDBJ databases">
        <title>Chitiniphilus eburnea sp. nov., a novel chitinolytic bacterium isolated from aquaculture sludge.</title>
        <authorList>
            <person name="Sheng M."/>
        </authorList>
    </citation>
    <scope>NUCLEOTIDE SEQUENCE [LARGE SCALE GENOMIC DNA]</scope>
    <source>
        <strain evidence="3 4">HX-2-15</strain>
    </source>
</reference>
<evidence type="ECO:0000259" key="2">
    <source>
        <dbReference type="Pfam" id="PF03061"/>
    </source>
</evidence>
<dbReference type="Gene3D" id="3.10.129.10">
    <property type="entry name" value="Hotdog Thioesterase"/>
    <property type="match status" value="1"/>
</dbReference>
<dbReference type="NCBIfam" id="TIGR00369">
    <property type="entry name" value="unchar_dom_1"/>
    <property type="match status" value="1"/>
</dbReference>
<dbReference type="SUPFAM" id="SSF54637">
    <property type="entry name" value="Thioesterase/thiol ester dehydrase-isomerase"/>
    <property type="match status" value="1"/>
</dbReference>
<dbReference type="CDD" id="cd03443">
    <property type="entry name" value="PaaI_thioesterase"/>
    <property type="match status" value="1"/>
</dbReference>
<dbReference type="PANTHER" id="PTHR43240">
    <property type="entry name" value="1,4-DIHYDROXY-2-NAPHTHOYL-COA THIOESTERASE 1"/>
    <property type="match status" value="1"/>
</dbReference>
<comment type="caution">
    <text evidence="3">The sequence shown here is derived from an EMBL/GenBank/DDBJ whole genome shotgun (WGS) entry which is preliminary data.</text>
</comment>
<evidence type="ECO:0000313" key="3">
    <source>
        <dbReference type="EMBL" id="TJZ73851.1"/>
    </source>
</evidence>